<dbReference type="PANTHER" id="PTHR15654:SF2">
    <property type="entry name" value="COILED-COIL DOMAIN-CONTAINING PROTEIN 113"/>
    <property type="match status" value="1"/>
</dbReference>
<evidence type="ECO:0000256" key="3">
    <source>
        <dbReference type="ARBA" id="ARBA00023054"/>
    </source>
</evidence>
<evidence type="ECO:0000256" key="5">
    <source>
        <dbReference type="ARBA" id="ARBA00044506"/>
    </source>
</evidence>
<evidence type="ECO:0000256" key="7">
    <source>
        <dbReference type="SAM" id="Coils"/>
    </source>
</evidence>
<dbReference type="GO" id="GO:0036064">
    <property type="term" value="C:ciliary basal body"/>
    <property type="evidence" value="ECO:0007669"/>
    <property type="project" value="TreeGrafter"/>
</dbReference>
<accession>A0A667XYP1</accession>
<dbReference type="FunCoup" id="A0A667XYP1">
    <property type="interactions" value="63"/>
</dbReference>
<sequence>NYKISTDAVHALSVSRANVDLSAVHLSRLYNKCVFILCVCGWVRACQGHARRQRSQSNMSDRLQQLTLEQKCYVAQREVEETQKDLEKLKRRSELTQDNYKATLEEAEIRLAEIRRAKCDFERDVVKPLREKKADMMGPEKVLRYIENKINLSPPRYICKPITMKSVCVCVCVCTWMCMHMCKQEKLQTVSSECKQLSCDITSRKEMLVKIEEETQRVEEERSKAEALNKKLRRRLTDYHVPDVLEYIRVKDKNKELERSLKTWERKVEIAEMASKTNTRAWDKQVAALVSGDNAEAGAGSGAYQSTVRFPNIGEPWTSARHPSN</sequence>
<dbReference type="Pfam" id="PF13870">
    <property type="entry name" value="CCDC113_CCDC96_CC"/>
    <property type="match status" value="1"/>
</dbReference>
<reference evidence="9" key="3">
    <citation type="submission" date="2025-09" db="UniProtKB">
        <authorList>
            <consortium name="Ensembl"/>
        </authorList>
    </citation>
    <scope>IDENTIFICATION</scope>
</reference>
<feature type="coiled-coil region" evidence="7">
    <location>
        <begin position="204"/>
        <end position="274"/>
    </location>
</feature>
<evidence type="ECO:0000313" key="10">
    <source>
        <dbReference type="Proteomes" id="UP000472263"/>
    </source>
</evidence>
<dbReference type="Proteomes" id="UP000472263">
    <property type="component" value="Chromosome 6"/>
</dbReference>
<evidence type="ECO:0000256" key="1">
    <source>
        <dbReference type="ARBA" id="ARBA00004138"/>
    </source>
</evidence>
<comment type="subcellular location">
    <subcellularLocation>
        <location evidence="1">Cell projection</location>
        <location evidence="1">Cilium</location>
    </subcellularLocation>
</comment>
<feature type="coiled-coil region" evidence="7">
    <location>
        <begin position="72"/>
        <end position="117"/>
    </location>
</feature>
<evidence type="ECO:0000256" key="2">
    <source>
        <dbReference type="ARBA" id="ARBA00022794"/>
    </source>
</evidence>
<dbReference type="InterPro" id="IPR051885">
    <property type="entry name" value="CC_CF"/>
</dbReference>
<dbReference type="GO" id="GO:0005930">
    <property type="term" value="C:axoneme"/>
    <property type="evidence" value="ECO:0007669"/>
    <property type="project" value="TreeGrafter"/>
</dbReference>
<proteinExistence type="inferred from homology"/>
<dbReference type="PANTHER" id="PTHR15654">
    <property type="entry name" value="COILED-COIL DOMAIN-CONTAINING PROTEIN 113-RELATED"/>
    <property type="match status" value="1"/>
</dbReference>
<evidence type="ECO:0000259" key="8">
    <source>
        <dbReference type="Pfam" id="PF13870"/>
    </source>
</evidence>
<dbReference type="Ensembl" id="ENSMMDT00005019858.1">
    <property type="protein sequence ID" value="ENSMMDP00005019393.1"/>
    <property type="gene ID" value="ENSMMDG00005009620.1"/>
</dbReference>
<keyword evidence="2" id="KW-0970">Cilium biogenesis/degradation</keyword>
<evidence type="ECO:0000313" key="9">
    <source>
        <dbReference type="Ensembl" id="ENSMMDP00005019393.1"/>
    </source>
</evidence>
<dbReference type="InterPro" id="IPR025254">
    <property type="entry name" value="CCDC113/CCDC96_CC"/>
</dbReference>
<dbReference type="AlphaFoldDB" id="A0A667XYP1"/>
<reference evidence="9" key="2">
    <citation type="submission" date="2025-08" db="UniProtKB">
        <authorList>
            <consortium name="Ensembl"/>
        </authorList>
    </citation>
    <scope>IDENTIFICATION</scope>
</reference>
<evidence type="ECO:0000256" key="4">
    <source>
        <dbReference type="ARBA" id="ARBA00023273"/>
    </source>
</evidence>
<reference evidence="9" key="1">
    <citation type="submission" date="2019-06" db="EMBL/GenBank/DDBJ databases">
        <authorList>
            <consortium name="Wellcome Sanger Institute Data Sharing"/>
        </authorList>
    </citation>
    <scope>NUCLEOTIDE SEQUENCE [LARGE SCALE GENOMIC DNA]</scope>
</reference>
<keyword evidence="4" id="KW-0966">Cell projection</keyword>
<evidence type="ECO:0000256" key="6">
    <source>
        <dbReference type="ARBA" id="ARBA00044798"/>
    </source>
</evidence>
<keyword evidence="10" id="KW-1185">Reference proteome</keyword>
<protein>
    <recommendedName>
        <fullName evidence="6">Cilia- and flagella-associated protein 263</fullName>
    </recommendedName>
</protein>
<keyword evidence="3 7" id="KW-0175">Coiled coil</keyword>
<dbReference type="GO" id="GO:0060271">
    <property type="term" value="P:cilium assembly"/>
    <property type="evidence" value="ECO:0007669"/>
    <property type="project" value="TreeGrafter"/>
</dbReference>
<feature type="domain" description="CCDC113/CCDC96 coiled-coil" evidence="8">
    <location>
        <begin position="184"/>
        <end position="275"/>
    </location>
</feature>
<comment type="similarity">
    <text evidence="5">Belongs to the CFAP263 family.</text>
</comment>
<dbReference type="InParanoid" id="A0A667XYP1"/>
<organism evidence="9 10">
    <name type="scientific">Myripristis murdjan</name>
    <name type="common">pinecone soldierfish</name>
    <dbReference type="NCBI Taxonomy" id="586833"/>
    <lineage>
        <taxon>Eukaryota</taxon>
        <taxon>Metazoa</taxon>
        <taxon>Chordata</taxon>
        <taxon>Craniata</taxon>
        <taxon>Vertebrata</taxon>
        <taxon>Euteleostomi</taxon>
        <taxon>Actinopterygii</taxon>
        <taxon>Neopterygii</taxon>
        <taxon>Teleostei</taxon>
        <taxon>Neoteleostei</taxon>
        <taxon>Acanthomorphata</taxon>
        <taxon>Holocentriformes</taxon>
        <taxon>Holocentridae</taxon>
        <taxon>Myripristis</taxon>
    </lineage>
</organism>
<name>A0A667XYP1_9TELE</name>
<dbReference type="GeneTree" id="ENSGT00940000170767"/>